<dbReference type="OrthoDB" id="2105077at2759"/>
<evidence type="ECO:0000313" key="8">
    <source>
        <dbReference type="Proteomes" id="UP000835052"/>
    </source>
</evidence>
<evidence type="ECO:0000313" key="7">
    <source>
        <dbReference type="EMBL" id="CAD6189178.1"/>
    </source>
</evidence>
<name>A0A8S1H313_9PELO</name>
<dbReference type="AlphaFoldDB" id="A0A8S1H313"/>
<dbReference type="Gene3D" id="3.30.479.30">
    <property type="entry name" value="Band 7 domain"/>
    <property type="match status" value="1"/>
</dbReference>
<dbReference type="PRINTS" id="PR00721">
    <property type="entry name" value="STOMATIN"/>
</dbReference>
<dbReference type="SMART" id="SM00244">
    <property type="entry name" value="PHB"/>
    <property type="match status" value="1"/>
</dbReference>
<dbReference type="Pfam" id="PF01145">
    <property type="entry name" value="Band_7"/>
    <property type="match status" value="1"/>
</dbReference>
<dbReference type="Gene3D" id="6.10.250.2090">
    <property type="match status" value="1"/>
</dbReference>
<comment type="caution">
    <text evidence="7">The sequence shown here is derived from an EMBL/GenBank/DDBJ whole genome shotgun (WGS) entry which is preliminary data.</text>
</comment>
<dbReference type="FunFam" id="3.30.479.30:FF:000002">
    <property type="entry name" value="band 7 protein AGAP004871"/>
    <property type="match status" value="1"/>
</dbReference>
<comment type="subcellular location">
    <subcellularLocation>
        <location evidence="1">Membrane</location>
    </subcellularLocation>
</comment>
<comment type="similarity">
    <text evidence="2">Belongs to the band 7/mec-2 family.</text>
</comment>
<proteinExistence type="inferred from homology"/>
<dbReference type="InterPro" id="IPR018080">
    <property type="entry name" value="Band_7/stomatin-like_CS"/>
</dbReference>
<evidence type="ECO:0000259" key="6">
    <source>
        <dbReference type="SMART" id="SM00244"/>
    </source>
</evidence>
<dbReference type="Proteomes" id="UP000835052">
    <property type="component" value="Unassembled WGS sequence"/>
</dbReference>
<dbReference type="InterPro" id="IPR001972">
    <property type="entry name" value="Stomatin_HflK_fam"/>
</dbReference>
<feature type="region of interest" description="Disordered" evidence="4">
    <location>
        <begin position="1"/>
        <end position="20"/>
    </location>
</feature>
<dbReference type="GO" id="GO:0005886">
    <property type="term" value="C:plasma membrane"/>
    <property type="evidence" value="ECO:0007669"/>
    <property type="project" value="InterPro"/>
</dbReference>
<sequence>MGEMSGSSQRPAESPPVAIAPGPTVQQFSRSDVTGASELVEGIFVIFSYILIVLTMPFSFSVCIKIVQEYERAVIFRLGRLIPVVKGPGLFFIVPCVDNFIKLDLRVVSYNVPTQEILSRDSVTVSVDAVVYFKISDPITSVVAVENATESTKLLAQTTLRTILGTHTLSEVLSEREEISANMKIALDEATGPWGVKVERVELRDVRLPPQMQRAMAAEAEATREAGAKIIAAEGEMKASASLAKAAEVINQSEGAMQLRYLQTLNTISSEKTSTIVFPFPMELLGGLRNTVKVNPQPSFFAT</sequence>
<evidence type="ECO:0000256" key="3">
    <source>
        <dbReference type="ARBA" id="ARBA00023136"/>
    </source>
</evidence>
<dbReference type="GO" id="GO:0043005">
    <property type="term" value="C:neuron projection"/>
    <property type="evidence" value="ECO:0007669"/>
    <property type="project" value="UniProtKB-ARBA"/>
</dbReference>
<gene>
    <name evidence="7" type="ORF">CAUJ_LOCUS5097</name>
</gene>
<dbReference type="PANTHER" id="PTHR10264">
    <property type="entry name" value="BAND 7 PROTEIN-RELATED"/>
    <property type="match status" value="1"/>
</dbReference>
<dbReference type="PANTHER" id="PTHR10264:SF129">
    <property type="entry name" value="STOMATIN-1"/>
    <property type="match status" value="1"/>
</dbReference>
<protein>
    <recommendedName>
        <fullName evidence="6">Band 7 domain-containing protein</fullName>
    </recommendedName>
</protein>
<dbReference type="PROSITE" id="PS01270">
    <property type="entry name" value="BAND_7"/>
    <property type="match status" value="1"/>
</dbReference>
<reference evidence="7" key="1">
    <citation type="submission" date="2020-10" db="EMBL/GenBank/DDBJ databases">
        <authorList>
            <person name="Kikuchi T."/>
        </authorList>
    </citation>
    <scope>NUCLEOTIDE SEQUENCE</scope>
    <source>
        <strain evidence="7">NKZ352</strain>
    </source>
</reference>
<organism evidence="7 8">
    <name type="scientific">Caenorhabditis auriculariae</name>
    <dbReference type="NCBI Taxonomy" id="2777116"/>
    <lineage>
        <taxon>Eukaryota</taxon>
        <taxon>Metazoa</taxon>
        <taxon>Ecdysozoa</taxon>
        <taxon>Nematoda</taxon>
        <taxon>Chromadorea</taxon>
        <taxon>Rhabditida</taxon>
        <taxon>Rhabditina</taxon>
        <taxon>Rhabditomorpha</taxon>
        <taxon>Rhabditoidea</taxon>
        <taxon>Rhabditidae</taxon>
        <taxon>Peloderinae</taxon>
        <taxon>Caenorhabditis</taxon>
    </lineage>
</organism>
<keyword evidence="8" id="KW-1185">Reference proteome</keyword>
<keyword evidence="5" id="KW-0812">Transmembrane</keyword>
<dbReference type="EMBL" id="CAJGYM010000010">
    <property type="protein sequence ID" value="CAD6189178.1"/>
    <property type="molecule type" value="Genomic_DNA"/>
</dbReference>
<keyword evidence="3 5" id="KW-0472">Membrane</keyword>
<evidence type="ECO:0000256" key="5">
    <source>
        <dbReference type="SAM" id="Phobius"/>
    </source>
</evidence>
<dbReference type="SUPFAM" id="SSF117892">
    <property type="entry name" value="Band 7/SPFH domain"/>
    <property type="match status" value="1"/>
</dbReference>
<feature type="transmembrane region" description="Helical" evidence="5">
    <location>
        <begin position="43"/>
        <end position="67"/>
    </location>
</feature>
<dbReference type="InterPro" id="IPR043202">
    <property type="entry name" value="Band-7_stomatin-like"/>
</dbReference>
<dbReference type="InterPro" id="IPR001107">
    <property type="entry name" value="Band_7"/>
</dbReference>
<evidence type="ECO:0000256" key="1">
    <source>
        <dbReference type="ARBA" id="ARBA00004370"/>
    </source>
</evidence>
<feature type="domain" description="Band 7" evidence="6">
    <location>
        <begin position="62"/>
        <end position="220"/>
    </location>
</feature>
<dbReference type="InterPro" id="IPR036013">
    <property type="entry name" value="Band_7/SPFH_dom_sf"/>
</dbReference>
<evidence type="ECO:0000256" key="4">
    <source>
        <dbReference type="SAM" id="MobiDB-lite"/>
    </source>
</evidence>
<feature type="compositionally biased region" description="Polar residues" evidence="4">
    <location>
        <begin position="1"/>
        <end position="11"/>
    </location>
</feature>
<evidence type="ECO:0000256" key="2">
    <source>
        <dbReference type="ARBA" id="ARBA00008164"/>
    </source>
</evidence>
<accession>A0A8S1H313</accession>
<keyword evidence="5" id="KW-1133">Transmembrane helix</keyword>